<accession>A0A2I0W5C1</accession>
<dbReference type="AlphaFoldDB" id="A0A2I0W5C1"/>
<dbReference type="EMBL" id="KZ502910">
    <property type="protein sequence ID" value="PKU70853.1"/>
    <property type="molecule type" value="Genomic_DNA"/>
</dbReference>
<evidence type="ECO:0000313" key="2">
    <source>
        <dbReference type="Proteomes" id="UP000233837"/>
    </source>
</evidence>
<reference evidence="1 2" key="2">
    <citation type="journal article" date="2017" name="Nature">
        <title>The Apostasia genome and the evolution of orchids.</title>
        <authorList>
            <person name="Zhang G.Q."/>
            <person name="Liu K.W."/>
            <person name="Li Z."/>
            <person name="Lohaus R."/>
            <person name="Hsiao Y.Y."/>
            <person name="Niu S.C."/>
            <person name="Wang J.Y."/>
            <person name="Lin Y.C."/>
            <person name="Xu Q."/>
            <person name="Chen L.J."/>
            <person name="Yoshida K."/>
            <person name="Fujiwara S."/>
            <person name="Wang Z.W."/>
            <person name="Zhang Y.Q."/>
            <person name="Mitsuda N."/>
            <person name="Wang M."/>
            <person name="Liu G.H."/>
            <person name="Pecoraro L."/>
            <person name="Huang H.X."/>
            <person name="Xiao X.J."/>
            <person name="Lin M."/>
            <person name="Wu X.Y."/>
            <person name="Wu W.L."/>
            <person name="Chen Y.Y."/>
            <person name="Chang S.B."/>
            <person name="Sakamoto S."/>
            <person name="Ohme-Takagi M."/>
            <person name="Yagi M."/>
            <person name="Zeng S.J."/>
            <person name="Shen C.Y."/>
            <person name="Yeh C.M."/>
            <person name="Luo Y.B."/>
            <person name="Tsai W.C."/>
            <person name="Van de Peer Y."/>
            <person name="Liu Z.J."/>
        </authorList>
    </citation>
    <scope>NUCLEOTIDE SEQUENCE [LARGE SCALE GENOMIC DNA]</scope>
    <source>
        <tissue evidence="1">The whole plant</tissue>
    </source>
</reference>
<sequence length="50" mass="5862">MNISWIIQTANIIGNNVRKDTQIRDHVVFCHVFFITELPFTYQGSFQCSK</sequence>
<gene>
    <name evidence="1" type="ORF">MA16_Dca010833</name>
</gene>
<reference evidence="1 2" key="1">
    <citation type="journal article" date="2016" name="Sci. Rep.">
        <title>The Dendrobium catenatum Lindl. genome sequence provides insights into polysaccharide synthase, floral development and adaptive evolution.</title>
        <authorList>
            <person name="Zhang G.Q."/>
            <person name="Xu Q."/>
            <person name="Bian C."/>
            <person name="Tsai W.C."/>
            <person name="Yeh C.M."/>
            <person name="Liu K.W."/>
            <person name="Yoshida K."/>
            <person name="Zhang L.S."/>
            <person name="Chang S.B."/>
            <person name="Chen F."/>
            <person name="Shi Y."/>
            <person name="Su Y.Y."/>
            <person name="Zhang Y.Q."/>
            <person name="Chen L.J."/>
            <person name="Yin Y."/>
            <person name="Lin M."/>
            <person name="Huang H."/>
            <person name="Deng H."/>
            <person name="Wang Z.W."/>
            <person name="Zhu S.L."/>
            <person name="Zhao X."/>
            <person name="Deng C."/>
            <person name="Niu S.C."/>
            <person name="Huang J."/>
            <person name="Wang M."/>
            <person name="Liu G.H."/>
            <person name="Yang H.J."/>
            <person name="Xiao X.J."/>
            <person name="Hsiao Y.Y."/>
            <person name="Wu W.L."/>
            <person name="Chen Y.Y."/>
            <person name="Mitsuda N."/>
            <person name="Ohme-Takagi M."/>
            <person name="Luo Y.B."/>
            <person name="Van de Peer Y."/>
            <person name="Liu Z.J."/>
        </authorList>
    </citation>
    <scope>NUCLEOTIDE SEQUENCE [LARGE SCALE GENOMIC DNA]</scope>
    <source>
        <tissue evidence="1">The whole plant</tissue>
    </source>
</reference>
<keyword evidence="2" id="KW-1185">Reference proteome</keyword>
<name>A0A2I0W5C1_9ASPA</name>
<dbReference type="Proteomes" id="UP000233837">
    <property type="component" value="Unassembled WGS sequence"/>
</dbReference>
<protein>
    <submittedName>
        <fullName evidence="1">Uncharacterized protein</fullName>
    </submittedName>
</protein>
<evidence type="ECO:0000313" key="1">
    <source>
        <dbReference type="EMBL" id="PKU70853.1"/>
    </source>
</evidence>
<organism evidence="1 2">
    <name type="scientific">Dendrobium catenatum</name>
    <dbReference type="NCBI Taxonomy" id="906689"/>
    <lineage>
        <taxon>Eukaryota</taxon>
        <taxon>Viridiplantae</taxon>
        <taxon>Streptophyta</taxon>
        <taxon>Embryophyta</taxon>
        <taxon>Tracheophyta</taxon>
        <taxon>Spermatophyta</taxon>
        <taxon>Magnoliopsida</taxon>
        <taxon>Liliopsida</taxon>
        <taxon>Asparagales</taxon>
        <taxon>Orchidaceae</taxon>
        <taxon>Epidendroideae</taxon>
        <taxon>Malaxideae</taxon>
        <taxon>Dendrobiinae</taxon>
        <taxon>Dendrobium</taxon>
    </lineage>
</organism>
<proteinExistence type="predicted"/>